<evidence type="ECO:0000256" key="3">
    <source>
        <dbReference type="ARBA" id="ARBA00007444"/>
    </source>
</evidence>
<keyword evidence="4" id="KW-0597">Phosphoprotein</keyword>
<dbReference type="SUPFAM" id="SSF57903">
    <property type="entry name" value="FYVE/PHD zinc finger"/>
    <property type="match status" value="1"/>
</dbReference>
<dbReference type="GO" id="GO:0006355">
    <property type="term" value="P:regulation of DNA-templated transcription"/>
    <property type="evidence" value="ECO:0007669"/>
    <property type="project" value="TreeGrafter"/>
</dbReference>
<dbReference type="GO" id="GO:0015629">
    <property type="term" value="C:actin cytoskeleton"/>
    <property type="evidence" value="ECO:0007669"/>
    <property type="project" value="InterPro"/>
</dbReference>
<dbReference type="SMART" id="SM00249">
    <property type="entry name" value="PHD"/>
    <property type="match status" value="1"/>
</dbReference>
<dbReference type="PROSITE" id="PS50014">
    <property type="entry name" value="BROMODOMAIN_2"/>
    <property type="match status" value="1"/>
</dbReference>
<reference evidence="25 26" key="1">
    <citation type="journal article" date="2021" name="Cell">
        <title>Tracing the genetic footprints of vertebrate landing in non-teleost ray-finned fishes.</title>
        <authorList>
            <person name="Bi X."/>
            <person name="Wang K."/>
            <person name="Yang L."/>
            <person name="Pan H."/>
            <person name="Jiang H."/>
            <person name="Wei Q."/>
            <person name="Fang M."/>
            <person name="Yu H."/>
            <person name="Zhu C."/>
            <person name="Cai Y."/>
            <person name="He Y."/>
            <person name="Gan X."/>
            <person name="Zeng H."/>
            <person name="Yu D."/>
            <person name="Zhu Y."/>
            <person name="Jiang H."/>
            <person name="Qiu Q."/>
            <person name="Yang H."/>
            <person name="Zhang Y.E."/>
            <person name="Wang W."/>
            <person name="Zhu M."/>
            <person name="He S."/>
            <person name="Zhang G."/>
        </authorList>
    </citation>
    <scope>NUCLEOTIDE SEQUENCE [LARGE SCALE GENOMIC DNA]</scope>
    <source>
        <strain evidence="25">Bchr_013</strain>
    </source>
</reference>
<feature type="compositionally biased region" description="Basic and acidic residues" evidence="19">
    <location>
        <begin position="1118"/>
        <end position="1133"/>
    </location>
</feature>
<dbReference type="GO" id="GO:0031445">
    <property type="term" value="P:regulation of heterochromatin formation"/>
    <property type="evidence" value="ECO:0007669"/>
    <property type="project" value="TreeGrafter"/>
</dbReference>
<feature type="domain" description="WAC" evidence="23">
    <location>
        <begin position="22"/>
        <end position="128"/>
    </location>
</feature>
<dbReference type="InterPro" id="IPR001487">
    <property type="entry name" value="Bromodomain"/>
</dbReference>
<feature type="compositionally biased region" description="Acidic residues" evidence="19">
    <location>
        <begin position="764"/>
        <end position="774"/>
    </location>
</feature>
<evidence type="ECO:0000259" key="23">
    <source>
        <dbReference type="PROSITE" id="PS51136"/>
    </source>
</evidence>
<evidence type="ECO:0000259" key="22">
    <source>
        <dbReference type="PROSITE" id="PS50827"/>
    </source>
</evidence>
<evidence type="ECO:0000256" key="11">
    <source>
        <dbReference type="ARBA" id="ARBA00023163"/>
    </source>
</evidence>
<evidence type="ECO:0000256" key="13">
    <source>
        <dbReference type="ARBA" id="ARBA00023242"/>
    </source>
</evidence>
<evidence type="ECO:0000256" key="17">
    <source>
        <dbReference type="PROSITE-ProRule" id="PRU00475"/>
    </source>
</evidence>
<dbReference type="PROSITE" id="PS51263">
    <property type="entry name" value="ADF_H"/>
    <property type="match status" value="1"/>
</dbReference>
<dbReference type="PROSITE" id="PS50016">
    <property type="entry name" value="ZF_PHD_2"/>
    <property type="match status" value="1"/>
</dbReference>
<feature type="region of interest" description="Disordered" evidence="19">
    <location>
        <begin position="1102"/>
        <end position="1135"/>
    </location>
</feature>
<dbReference type="GO" id="GO:0045740">
    <property type="term" value="P:positive regulation of DNA replication"/>
    <property type="evidence" value="ECO:0007669"/>
    <property type="project" value="TreeGrafter"/>
</dbReference>
<dbReference type="InterPro" id="IPR018501">
    <property type="entry name" value="DDT_dom"/>
</dbReference>
<feature type="domain" description="Bromo" evidence="20">
    <location>
        <begin position="1484"/>
        <end position="1554"/>
    </location>
</feature>
<dbReference type="SMART" id="SM00571">
    <property type="entry name" value="DDT"/>
    <property type="match status" value="1"/>
</dbReference>
<dbReference type="InterPro" id="IPR017904">
    <property type="entry name" value="ADF/Cofilin"/>
</dbReference>
<evidence type="ECO:0000256" key="1">
    <source>
        <dbReference type="ARBA" id="ARBA00004123"/>
    </source>
</evidence>
<evidence type="ECO:0000256" key="9">
    <source>
        <dbReference type="ARBA" id="ARBA00023054"/>
    </source>
</evidence>
<dbReference type="InterPro" id="IPR001965">
    <property type="entry name" value="Znf_PHD"/>
</dbReference>
<dbReference type="InterPro" id="IPR028942">
    <property type="entry name" value="WHIM1_dom"/>
</dbReference>
<feature type="non-terminal residue" evidence="25">
    <location>
        <position position="1718"/>
    </location>
</feature>
<dbReference type="Gene3D" id="1.20.920.10">
    <property type="entry name" value="Bromodomain-like"/>
    <property type="match status" value="1"/>
</dbReference>
<evidence type="ECO:0000313" key="25">
    <source>
        <dbReference type="EMBL" id="KAG2457574.1"/>
    </source>
</evidence>
<feature type="region of interest" description="Disordered" evidence="19">
    <location>
        <begin position="658"/>
        <end position="777"/>
    </location>
</feature>
<feature type="domain" description="PHD-type" evidence="21">
    <location>
        <begin position="1177"/>
        <end position="1227"/>
    </location>
</feature>
<dbReference type="Pfam" id="PF00241">
    <property type="entry name" value="Cofilin_ADF"/>
    <property type="match status" value="1"/>
</dbReference>
<feature type="region of interest" description="Disordered" evidence="19">
    <location>
        <begin position="1413"/>
        <end position="1466"/>
    </location>
</feature>
<dbReference type="PRINTS" id="PR00006">
    <property type="entry name" value="COFILIN"/>
</dbReference>
<dbReference type="GO" id="GO:0030042">
    <property type="term" value="P:actin filament depolymerization"/>
    <property type="evidence" value="ECO:0007669"/>
    <property type="project" value="InterPro"/>
</dbReference>
<feature type="compositionally biased region" description="Basic and acidic residues" evidence="19">
    <location>
        <begin position="658"/>
        <end position="671"/>
    </location>
</feature>
<evidence type="ECO:0000259" key="21">
    <source>
        <dbReference type="PROSITE" id="PS50016"/>
    </source>
</evidence>
<dbReference type="GO" id="GO:0003677">
    <property type="term" value="F:DNA binding"/>
    <property type="evidence" value="ECO:0007669"/>
    <property type="project" value="TreeGrafter"/>
</dbReference>
<dbReference type="GO" id="GO:0008270">
    <property type="term" value="F:zinc ion binding"/>
    <property type="evidence" value="ECO:0007669"/>
    <property type="project" value="UniProtKB-KW"/>
</dbReference>
<evidence type="ECO:0000256" key="7">
    <source>
        <dbReference type="ARBA" id="ARBA00022833"/>
    </source>
</evidence>
<dbReference type="GO" id="GO:0006338">
    <property type="term" value="P:chromatin remodeling"/>
    <property type="evidence" value="ECO:0007669"/>
    <property type="project" value="InterPro"/>
</dbReference>
<comment type="caution">
    <text evidence="25">The sequence shown here is derived from an EMBL/GenBank/DDBJ whole genome shotgun (WGS) entry which is preliminary data.</text>
</comment>
<evidence type="ECO:0000256" key="19">
    <source>
        <dbReference type="SAM" id="MobiDB-lite"/>
    </source>
</evidence>
<keyword evidence="9 18" id="KW-0175">Coiled coil</keyword>
<dbReference type="CDD" id="cd11286">
    <property type="entry name" value="ADF_cofilin_like"/>
    <property type="match status" value="1"/>
</dbReference>
<dbReference type="Proteomes" id="UP000886611">
    <property type="component" value="Unassembled WGS sequence"/>
</dbReference>
<evidence type="ECO:0000256" key="12">
    <source>
        <dbReference type="ARBA" id="ARBA00023203"/>
    </source>
</evidence>
<feature type="coiled-coil region" evidence="18">
    <location>
        <begin position="299"/>
        <end position="404"/>
    </location>
</feature>
<keyword evidence="10 15" id="KW-0103">Bromodomain</keyword>
<dbReference type="Pfam" id="PF00628">
    <property type="entry name" value="PHD"/>
    <property type="match status" value="1"/>
</dbReference>
<dbReference type="InterPro" id="IPR019786">
    <property type="entry name" value="Zinc_finger_PHD-type_CS"/>
</dbReference>
<comment type="similarity">
    <text evidence="2">Belongs to the actin-binding proteins ADF family.</text>
</comment>
<dbReference type="Pfam" id="PF00439">
    <property type="entry name" value="Bromodomain"/>
    <property type="match status" value="1"/>
</dbReference>
<dbReference type="InterPro" id="IPR028941">
    <property type="entry name" value="WHIM2_dom"/>
</dbReference>
<dbReference type="CDD" id="cd15627">
    <property type="entry name" value="PHD_BAZ1A"/>
    <property type="match status" value="1"/>
</dbReference>
<feature type="non-terminal residue" evidence="25">
    <location>
        <position position="1"/>
    </location>
</feature>
<name>A0A8X8BJV9_POLSE</name>
<evidence type="ECO:0000256" key="6">
    <source>
        <dbReference type="ARBA" id="ARBA00022771"/>
    </source>
</evidence>
<evidence type="ECO:0000313" key="26">
    <source>
        <dbReference type="Proteomes" id="UP000886611"/>
    </source>
</evidence>
<dbReference type="PANTHER" id="PTHR46510">
    <property type="entry name" value="BROMODOMAIN ADJACENT TO ZINC FINGER DOMAIN PROTEIN 1A"/>
    <property type="match status" value="1"/>
</dbReference>
<dbReference type="PROSITE" id="PS50827">
    <property type="entry name" value="DDT"/>
    <property type="match status" value="1"/>
</dbReference>
<dbReference type="Pfam" id="PF10537">
    <property type="entry name" value="WAC_Acf1_DNA_bd"/>
    <property type="match status" value="1"/>
</dbReference>
<dbReference type="EMBL" id="JAATIS010008546">
    <property type="protein sequence ID" value="KAG2457574.1"/>
    <property type="molecule type" value="Genomic_DNA"/>
</dbReference>
<dbReference type="Pfam" id="PF02791">
    <property type="entry name" value="DDT"/>
    <property type="match status" value="1"/>
</dbReference>
<dbReference type="InterPro" id="IPR011011">
    <property type="entry name" value="Znf_FYVE_PHD"/>
</dbReference>
<feature type="compositionally biased region" description="Polar residues" evidence="19">
    <location>
        <begin position="1451"/>
        <end position="1466"/>
    </location>
</feature>
<dbReference type="GO" id="GO:0008623">
    <property type="term" value="C:CHRAC"/>
    <property type="evidence" value="ECO:0007669"/>
    <property type="project" value="TreeGrafter"/>
</dbReference>
<sequence length="1718" mass="195127">MPLLHRKPFVRRKVPSDLRLDEEVFHCKFTNEIFRDYDEFFERTILCNSLVWSCAVTGKPGLTYQEAVDSEKRAKQNLQNFPEPLILPVLYLTTLTHRSRLHEICDDVFAYMKDRFFVGETVDVTSGNGSRQSCKILEVISPIQNGMVNGHSKLKTEGDAIVISDSSDEEEISKISRTLAVNGKKKTLITPSLFKYRVCPVKLDDYEPLIVQAGQIRKNVFSRDRLKLLLKQHCEFQSGVIKVKAAAIGKYKLLDQNFFCLFPDEPPTFECSVKIKSKGKAAKRPLSAVHSDCAENGENAAQHKNKERANREIEKIQKQREEMRSLAIEKAKLKKEKADAFEAKKREKEDKEKKREELKKLVEVERLKKKEEKERLKVEKEKEREKLREEKRKYAEYLKQWSKRREDMECDDLKMLPSPLSVKTRLPPDLFGDALMVLEFLHAFGELFDLQDEFPEGVTLEVLEEALVGCDPEGPLCELLFFFLTAIFEALAEEQEEVAKEQLAEADAKDLTEALDEEVDPTQSAISAVAAFAAAWPQLYQGCSLKQLDLDSCTLSEILRLHILASGADATSANAKYRYQKQGGFGSMDDACVELRLSNPALLKKLSTTPVYDLLPGEKLKILHALCGKLLTLVSTRDFIEDNAEILRQAKQEFRELKAEQNRRGKEEAAARVRKKKVEKLKEQEMKMKEKHEKLKEDEQRNCSKENQTGEEEREEMDTSTESQEASQIDAAQDTATEDEEESEMKDGTKKNADSNRSLNMNGEENEDLTPEEESFLREEMANREKELMERIQKAAACTYILPLGRDRLYRRYWLFTSAPALFVEEDYSELTEDMLLPQPARLPFSSEELKLGKVSEGAAPPETTSTAACSDQAGVTDVEKSFQGSSKPVNKPNHWSFYSSPQQFEQLLDALNSRGRREHALKEALLQEKDRIVEILSNCPLERFHMTGAVGEDIKPATGKLKCTQIAQDVHAAEKRLEMQLRDFLLDIEDRIYQGTLGMAVDRPLWRTSLESGQYDLLSTDSKENGFVKTENCEIEEMEIENVKVGTKDRLLELKSEGQSAASTSVSTPQPVNNSVHYLALALLQIEQGIERKFLRAPLGDDDVKRDQKGKKKDDRRKKDDEISSEKDDSSDSGRICKTVLDRWRESLLTCSSLSQVFLHLSTLDRSIIWSKSILNARCKMCRKKGDAENMMMCDGCNRGHHIFCVRPKLKLVPEGDWFCPECKPKQRARRLSSRQRSSVDSEDEEESSDEEEEEEEDQEDEEDEEDDEEGVISEDEEEECTPKRGRQTVKLSMTGRGGKSGSLSAGRGSQRQPESGRSTPRSRLSTPKSLSSGKTGTRNSGRKVKITPVSETKPLRSSGRTSARLSLETKRTDGSFIEQLSYRYKGKKSAESTPENSPVLTLCTNKGTVKLEKRSSSLGSASPLCRNEPSRRGRKRKSADASLTPMKKNVNSTPVQSNRRSSSRNIGVHELSACEQIIVELVRHEDSWPFIKLVSKAQVPDYYDIIHKPIALSVIREKMNSCKYSTAAEFVEDVELMFTNCYEYNARNTAEAKAGVRLQAFFHSQAQKNGLEIHFGEQFDASGVTVNDEVIKVFNDMKVRKSSTPEEVKKRKKAVLFCLSDDKKKIIVEEGKEILVGDIGETVDDPYTSFVKLLPLNDCRYGLYDATYETKESKKEDLVFIFWAPESAPLKSKMIYASSKDAIKKKFTGKYDDYFG</sequence>
<organism evidence="25 26">
    <name type="scientific">Polypterus senegalus</name>
    <name type="common">Senegal bichir</name>
    <dbReference type="NCBI Taxonomy" id="55291"/>
    <lineage>
        <taxon>Eukaryota</taxon>
        <taxon>Metazoa</taxon>
        <taxon>Chordata</taxon>
        <taxon>Craniata</taxon>
        <taxon>Vertebrata</taxon>
        <taxon>Euteleostomi</taxon>
        <taxon>Actinopterygii</taxon>
        <taxon>Polypteriformes</taxon>
        <taxon>Polypteridae</taxon>
        <taxon>Polypterus</taxon>
    </lineage>
</organism>
<evidence type="ECO:0000256" key="4">
    <source>
        <dbReference type="ARBA" id="ARBA00022553"/>
    </source>
</evidence>
<feature type="compositionally biased region" description="Polar residues" evidence="19">
    <location>
        <begin position="1303"/>
        <end position="1341"/>
    </location>
</feature>
<evidence type="ECO:0000259" key="20">
    <source>
        <dbReference type="PROSITE" id="PS50014"/>
    </source>
</evidence>
<keyword evidence="12" id="KW-0009">Actin-binding</keyword>
<dbReference type="InterPro" id="IPR013136">
    <property type="entry name" value="WSTF_Acf1_Cbp146"/>
</dbReference>
<feature type="compositionally biased region" description="Acidic residues" evidence="19">
    <location>
        <begin position="709"/>
        <end position="719"/>
    </location>
</feature>
<dbReference type="Pfam" id="PF15613">
    <property type="entry name" value="WSD"/>
    <property type="match status" value="1"/>
</dbReference>
<evidence type="ECO:0000256" key="8">
    <source>
        <dbReference type="ARBA" id="ARBA00023015"/>
    </source>
</evidence>
<feature type="compositionally biased region" description="Basic and acidic residues" evidence="19">
    <location>
        <begin position="680"/>
        <end position="704"/>
    </location>
</feature>
<keyword evidence="7" id="KW-0862">Zinc</keyword>
<feature type="compositionally biased region" description="Basic and acidic residues" evidence="19">
    <location>
        <begin position="745"/>
        <end position="754"/>
    </location>
</feature>
<dbReference type="SUPFAM" id="SSF47370">
    <property type="entry name" value="Bromodomain"/>
    <property type="match status" value="1"/>
</dbReference>
<proteinExistence type="inferred from homology"/>
<dbReference type="InterPro" id="IPR018359">
    <property type="entry name" value="Bromodomain_CS"/>
</dbReference>
<dbReference type="InterPro" id="IPR036427">
    <property type="entry name" value="Bromodomain-like_sf"/>
</dbReference>
<dbReference type="Gene3D" id="3.40.20.10">
    <property type="entry name" value="Severin"/>
    <property type="match status" value="1"/>
</dbReference>
<dbReference type="GO" id="GO:0003779">
    <property type="term" value="F:actin binding"/>
    <property type="evidence" value="ECO:0007669"/>
    <property type="project" value="UniProtKB-KW"/>
</dbReference>
<dbReference type="FunFam" id="3.30.40.10:FF:000300">
    <property type="entry name" value="Bromodomain adjacent to zinc finger domain protein 1A"/>
    <property type="match status" value="1"/>
</dbReference>
<dbReference type="InterPro" id="IPR029006">
    <property type="entry name" value="ADF-H/Gelsolin-like_dom_sf"/>
</dbReference>
<keyword evidence="26" id="KW-1185">Reference proteome</keyword>
<accession>A0A8X8BJV9</accession>
<dbReference type="PROSITE" id="PS01359">
    <property type="entry name" value="ZF_PHD_1"/>
    <property type="match status" value="1"/>
</dbReference>
<comment type="similarity">
    <text evidence="3">Belongs to the WAL family.</text>
</comment>
<dbReference type="Pfam" id="PF15612">
    <property type="entry name" value="WHIM1"/>
    <property type="match status" value="1"/>
</dbReference>
<dbReference type="InterPro" id="IPR019787">
    <property type="entry name" value="Znf_PHD-finger"/>
</dbReference>
<evidence type="ECO:0000256" key="15">
    <source>
        <dbReference type="PROSITE-ProRule" id="PRU00035"/>
    </source>
</evidence>
<dbReference type="InterPro" id="IPR013083">
    <property type="entry name" value="Znf_RING/FYVE/PHD"/>
</dbReference>
<protein>
    <recommendedName>
        <fullName evidence="14">Bromodomain adjacent to zinc finger domain protein 1A</fullName>
    </recommendedName>
</protein>
<keyword evidence="11" id="KW-0804">Transcription</keyword>
<evidence type="ECO:0000256" key="5">
    <source>
        <dbReference type="ARBA" id="ARBA00022723"/>
    </source>
</evidence>
<keyword evidence="13 17" id="KW-0539">Nucleus</keyword>
<dbReference type="InterPro" id="IPR002108">
    <property type="entry name" value="ADF-H"/>
</dbReference>
<keyword evidence="6 16" id="KW-0863">Zinc-finger</keyword>
<keyword evidence="8" id="KW-0805">Transcription regulation</keyword>
<comment type="subcellular location">
    <subcellularLocation>
        <location evidence="1 17">Nucleus</location>
    </subcellularLocation>
</comment>
<feature type="domain" description="DDT" evidence="22">
    <location>
        <begin position="428"/>
        <end position="493"/>
    </location>
</feature>
<dbReference type="PANTHER" id="PTHR46510:SF1">
    <property type="entry name" value="BROMODOMAIN ADJACENT TO ZINC FINGER DOMAIN PROTEIN 1A"/>
    <property type="match status" value="1"/>
</dbReference>
<gene>
    <name evidence="25" type="primary">Baz1a</name>
    <name evidence="25" type="ORF">GTO96_0011757</name>
</gene>
<evidence type="ECO:0000256" key="16">
    <source>
        <dbReference type="PROSITE-ProRule" id="PRU00146"/>
    </source>
</evidence>
<evidence type="ECO:0000256" key="14">
    <source>
        <dbReference type="ARBA" id="ARBA00068253"/>
    </source>
</evidence>
<dbReference type="GO" id="GO:0000228">
    <property type="term" value="C:nuclear chromosome"/>
    <property type="evidence" value="ECO:0007669"/>
    <property type="project" value="TreeGrafter"/>
</dbReference>
<feature type="domain" description="ADF-H" evidence="24">
    <location>
        <begin position="1585"/>
        <end position="1718"/>
    </location>
</feature>
<dbReference type="PROSITE" id="PS51136">
    <property type="entry name" value="WAC"/>
    <property type="match status" value="1"/>
</dbReference>
<feature type="compositionally biased region" description="Acidic residues" evidence="19">
    <location>
        <begin position="1242"/>
        <end position="1281"/>
    </location>
</feature>
<dbReference type="Gene3D" id="3.30.40.10">
    <property type="entry name" value="Zinc/RING finger domain, C3HC4 (zinc finger)"/>
    <property type="match status" value="1"/>
</dbReference>
<feature type="region of interest" description="Disordered" evidence="19">
    <location>
        <begin position="1232"/>
        <end position="1369"/>
    </location>
</feature>
<evidence type="ECO:0000256" key="10">
    <source>
        <dbReference type="ARBA" id="ARBA00023117"/>
    </source>
</evidence>
<dbReference type="InterPro" id="IPR047171">
    <property type="entry name" value="BAZ1A"/>
</dbReference>
<dbReference type="SMART" id="SM00102">
    <property type="entry name" value="ADF"/>
    <property type="match status" value="1"/>
</dbReference>
<evidence type="ECO:0000256" key="2">
    <source>
        <dbReference type="ARBA" id="ARBA00006844"/>
    </source>
</evidence>
<dbReference type="PROSITE" id="PS00633">
    <property type="entry name" value="BROMODOMAIN_1"/>
    <property type="match status" value="1"/>
</dbReference>
<keyword evidence="5" id="KW-0479">Metal-binding</keyword>
<dbReference type="SMART" id="SM00297">
    <property type="entry name" value="BROMO"/>
    <property type="match status" value="1"/>
</dbReference>
<evidence type="ECO:0000256" key="18">
    <source>
        <dbReference type="SAM" id="Coils"/>
    </source>
</evidence>
<dbReference type="SUPFAM" id="SSF55753">
    <property type="entry name" value="Actin depolymerizing proteins"/>
    <property type="match status" value="1"/>
</dbReference>
<dbReference type="PRINTS" id="PR00503">
    <property type="entry name" value="BROMODOMAIN"/>
</dbReference>
<evidence type="ECO:0000259" key="24">
    <source>
        <dbReference type="PROSITE" id="PS51263"/>
    </source>
</evidence>